<evidence type="ECO:0000256" key="1">
    <source>
        <dbReference type="SAM" id="MobiDB-lite"/>
    </source>
</evidence>
<keyword evidence="2" id="KW-1133">Transmembrane helix</keyword>
<feature type="transmembrane region" description="Helical" evidence="2">
    <location>
        <begin position="416"/>
        <end position="437"/>
    </location>
</feature>
<reference evidence="3 4" key="1">
    <citation type="submission" date="2020-07" db="EMBL/GenBank/DDBJ databases">
        <title>Sequencing the genomes of 1000 actinobacteria strains.</title>
        <authorList>
            <person name="Klenk H.-P."/>
        </authorList>
    </citation>
    <scope>NUCLEOTIDE SEQUENCE [LARGE SCALE GENOMIC DNA]</scope>
    <source>
        <strain evidence="3 4">DSM 15165</strain>
    </source>
</reference>
<gene>
    <name evidence="3" type="ORF">HNR13_001190</name>
</gene>
<feature type="transmembrane region" description="Helical" evidence="2">
    <location>
        <begin position="362"/>
        <end position="383"/>
    </location>
</feature>
<feature type="transmembrane region" description="Helical" evidence="2">
    <location>
        <begin position="488"/>
        <end position="507"/>
    </location>
</feature>
<keyword evidence="2" id="KW-0472">Membrane</keyword>
<sequence length="556" mass="57158">MNASATAASLGRPASPATGSAPRADLHGLPHMLRFVVARNWLRLLVWAVVLVGMIPLVYESQRAAFPTQASREAYARIADTPSVAALTGTPYAANTLGGILVLKIWMTLALSLALATIFLVTRNGRADEEGGRAELLRANSLGLHAYTVANYLVVGAFDLVVGAAIALTAAALTLPVGGSLVLGGSLAAVGLFFLGVSALFGQLASTGRGANGWSTAVLGAVFVLRAVGDLNGTGTAPSWVSWLSPIGWGQAMRPYGENRWWPALLLVGGAALLCAIALRLEGRRDLGAGVLADRAGAPRAGGFLTSPFGLAVREQRGLLVGWFAGSITLAILYGSVATAIANLLGSNPVFAAYIGGHTSTFVNAILGWLVLLNGIIASAFGVQTALQARSEEAAGYAEPQLAGSISRLRWSGSRLLVAALGSALLLAVSGFVMGAAYGASTSDFSPAWTLTGASLAYWPAVLVSAGVPVLLFGLVPRLAGVLSWSYLSAMAILSFAGTLFGLPSWLVDHTPLTATPRLPGVAFDGVPLAILAGVAVVLWTVGLVAFRRRDLAVDA</sequence>
<dbReference type="RefSeq" id="WP_179604898.1">
    <property type="nucleotide sequence ID" value="NZ_BAABEH010000001.1"/>
</dbReference>
<feature type="transmembrane region" description="Helical" evidence="2">
    <location>
        <begin position="527"/>
        <end position="547"/>
    </location>
</feature>
<feature type="transmembrane region" description="Helical" evidence="2">
    <location>
        <begin position="181"/>
        <end position="201"/>
    </location>
</feature>
<protein>
    <submittedName>
        <fullName evidence="3">ABC-2 type transport system permease protein</fullName>
    </submittedName>
</protein>
<feature type="transmembrane region" description="Helical" evidence="2">
    <location>
        <begin position="213"/>
        <end position="229"/>
    </location>
</feature>
<feature type="transmembrane region" description="Helical" evidence="2">
    <location>
        <begin position="261"/>
        <end position="279"/>
    </location>
</feature>
<keyword evidence="2" id="KW-0812">Transmembrane</keyword>
<feature type="region of interest" description="Disordered" evidence="1">
    <location>
        <begin position="1"/>
        <end position="21"/>
    </location>
</feature>
<evidence type="ECO:0000256" key="2">
    <source>
        <dbReference type="SAM" id="Phobius"/>
    </source>
</evidence>
<feature type="transmembrane region" description="Helical" evidence="2">
    <location>
        <begin position="319"/>
        <end position="342"/>
    </location>
</feature>
<dbReference type="Proteomes" id="UP000578352">
    <property type="component" value="Unassembled WGS sequence"/>
</dbReference>
<feature type="transmembrane region" description="Helical" evidence="2">
    <location>
        <begin position="41"/>
        <end position="59"/>
    </location>
</feature>
<name>A0A853CSL9_9MICO</name>
<feature type="transmembrane region" description="Helical" evidence="2">
    <location>
        <begin position="457"/>
        <end position="476"/>
    </location>
</feature>
<evidence type="ECO:0000313" key="4">
    <source>
        <dbReference type="Proteomes" id="UP000578352"/>
    </source>
</evidence>
<dbReference type="EMBL" id="JACCFL010000001">
    <property type="protein sequence ID" value="NYJ22903.1"/>
    <property type="molecule type" value="Genomic_DNA"/>
</dbReference>
<organism evidence="3 4">
    <name type="scientific">Leifsonia shinshuensis</name>
    <dbReference type="NCBI Taxonomy" id="150026"/>
    <lineage>
        <taxon>Bacteria</taxon>
        <taxon>Bacillati</taxon>
        <taxon>Actinomycetota</taxon>
        <taxon>Actinomycetes</taxon>
        <taxon>Micrococcales</taxon>
        <taxon>Microbacteriaceae</taxon>
        <taxon>Leifsonia</taxon>
    </lineage>
</organism>
<proteinExistence type="predicted"/>
<feature type="transmembrane region" description="Helical" evidence="2">
    <location>
        <begin position="142"/>
        <end position="175"/>
    </location>
</feature>
<accession>A0A853CSL9</accession>
<evidence type="ECO:0000313" key="3">
    <source>
        <dbReference type="EMBL" id="NYJ22903.1"/>
    </source>
</evidence>
<comment type="caution">
    <text evidence="3">The sequence shown here is derived from an EMBL/GenBank/DDBJ whole genome shotgun (WGS) entry which is preliminary data.</text>
</comment>
<dbReference type="AlphaFoldDB" id="A0A853CSL9"/>
<feature type="transmembrane region" description="Helical" evidence="2">
    <location>
        <begin position="97"/>
        <end position="121"/>
    </location>
</feature>